<gene>
    <name evidence="1" type="ORF">METZ01_LOCUS328470</name>
</gene>
<accession>A0A382PQV3</accession>
<organism evidence="1">
    <name type="scientific">marine metagenome</name>
    <dbReference type="NCBI Taxonomy" id="408172"/>
    <lineage>
        <taxon>unclassified sequences</taxon>
        <taxon>metagenomes</taxon>
        <taxon>ecological metagenomes</taxon>
    </lineage>
</organism>
<protein>
    <submittedName>
        <fullName evidence="1">Uncharacterized protein</fullName>
    </submittedName>
</protein>
<evidence type="ECO:0000313" key="1">
    <source>
        <dbReference type="EMBL" id="SVC75616.1"/>
    </source>
</evidence>
<dbReference type="EMBL" id="UINC01109056">
    <property type="protein sequence ID" value="SVC75616.1"/>
    <property type="molecule type" value="Genomic_DNA"/>
</dbReference>
<sequence length="192" mass="22341">MDLQKFGIKLFFQPNGSYPSRDFIPELHRWIQNDSIPQHMLIDVVDYSHIPDGPGIMLIAHEGQFSFDLENNQPGVFYLRKTKLNGNFDERIHSVLNTAVHSAGLIQKNEFGKEVQFLNNSFRFIANDRRLAENNKENQELYSDAFEGYLNKNYPSSKWELENFTEGEERLAFTVNFQDDTDLLKSTEEGKK</sequence>
<reference evidence="1" key="1">
    <citation type="submission" date="2018-05" db="EMBL/GenBank/DDBJ databases">
        <authorList>
            <person name="Lanie J.A."/>
            <person name="Ng W.-L."/>
            <person name="Kazmierczak K.M."/>
            <person name="Andrzejewski T.M."/>
            <person name="Davidsen T.M."/>
            <person name="Wayne K.J."/>
            <person name="Tettelin H."/>
            <person name="Glass J.I."/>
            <person name="Rusch D."/>
            <person name="Podicherti R."/>
            <person name="Tsui H.-C.T."/>
            <person name="Winkler M.E."/>
        </authorList>
    </citation>
    <scope>NUCLEOTIDE SEQUENCE</scope>
</reference>
<proteinExistence type="predicted"/>
<dbReference type="AlphaFoldDB" id="A0A382PQV3"/>
<name>A0A382PQV3_9ZZZZ</name>